<evidence type="ECO:0000256" key="5">
    <source>
        <dbReference type="SAM" id="MobiDB-lite"/>
    </source>
</evidence>
<dbReference type="Proteomes" id="UP000319257">
    <property type="component" value="Unassembled WGS sequence"/>
</dbReference>
<accession>A0A507AIR7</accession>
<dbReference type="EMBL" id="SKBQ01000095">
    <property type="protein sequence ID" value="TPX07113.1"/>
    <property type="molecule type" value="Genomic_DNA"/>
</dbReference>
<evidence type="ECO:0000313" key="8">
    <source>
        <dbReference type="Proteomes" id="UP000319257"/>
    </source>
</evidence>
<name>A0A507AIR7_9PEZI</name>
<evidence type="ECO:0000256" key="3">
    <source>
        <dbReference type="ARBA" id="ARBA00022989"/>
    </source>
</evidence>
<dbReference type="Pfam" id="PF01544">
    <property type="entry name" value="CorA"/>
    <property type="match status" value="1"/>
</dbReference>
<dbReference type="InParanoid" id="A0A507AIR7"/>
<keyword evidence="4 6" id="KW-0472">Membrane</keyword>
<keyword evidence="3 6" id="KW-1133">Transmembrane helix</keyword>
<evidence type="ECO:0000256" key="6">
    <source>
        <dbReference type="SAM" id="Phobius"/>
    </source>
</evidence>
<evidence type="ECO:0000313" key="7">
    <source>
        <dbReference type="EMBL" id="TPX07113.1"/>
    </source>
</evidence>
<protein>
    <submittedName>
        <fullName evidence="7">Uncharacterized protein</fullName>
    </submittedName>
</protein>
<feature type="transmembrane region" description="Helical" evidence="6">
    <location>
        <begin position="593"/>
        <end position="613"/>
    </location>
</feature>
<dbReference type="GeneID" id="41978455"/>
<proteinExistence type="predicted"/>
<dbReference type="OrthoDB" id="3231000at2759"/>
<evidence type="ECO:0000256" key="4">
    <source>
        <dbReference type="ARBA" id="ARBA00023136"/>
    </source>
</evidence>
<keyword evidence="8" id="KW-1185">Reference proteome</keyword>
<comment type="caution">
    <text evidence="7">The sequence shown here is derived from an EMBL/GenBank/DDBJ whole genome shotgun (WGS) entry which is preliminary data.</text>
</comment>
<dbReference type="Gene3D" id="1.20.58.340">
    <property type="entry name" value="Magnesium transport protein CorA, transmembrane region"/>
    <property type="match status" value="1"/>
</dbReference>
<sequence length="637" mass="72453">MRRELDPRLSRIEATMCCYPKFITNETRGIISGVVITDLLQYGFPGAATATSSIPEQRQRQQHFAPHPGRQTDTIHGQVQATSSRCPSRLYDRADLVLGTPEEYIKGITYHSRQTSADTVYPGEIYDTLSRFLAGSEYQTSCDNFAWLVSPGQPGHPLSPDVQSLSDWQTMSDGSRNRERSQHEGFANPEQCIEGLRKNIELSQPQVLFLRGHPSPHWLASIGAFCYADPELFRWFLRYRERPGDDYYFDAAPSAMSSIFRFKFFTIGSKNYSLRSSQKAVDSMRAKAANDLEKYRTALRGSWNLRQGDSIVRDLYVLDERHCVIEQEVVVSTFEIGRTWMAIACTDAGRDLFTHGPQLPWLRGDTETRPAELLPIVQYRPKCALKARSISERAPAPTQKRNTQSLAVFPEGYGRSLDWSLAKSDRMYALLEIFRLAAFSQKQLLNVLQQKIVTETRSLSANIEHPTMANLLYFRDILQDQLGYVSNLSRLTDDQTRVSHSVQRPATVDHGMAEVHRLFEDLRSQAQSLHERCTQGMTVISNNSMLEESQRAIKQAELVTKLTKVAFVYLPFTFTAGFFGMNFKELGTGEIHLWIYFVASLPLMFVTMAFYVLDEQRVKGIRQALQISDPDGAKQQQ</sequence>
<dbReference type="GO" id="GO:0016020">
    <property type="term" value="C:membrane"/>
    <property type="evidence" value="ECO:0007669"/>
    <property type="project" value="UniProtKB-SubCell"/>
</dbReference>
<feature type="compositionally biased region" description="Polar residues" evidence="5">
    <location>
        <begin position="71"/>
        <end position="84"/>
    </location>
</feature>
<organism evidence="7 8">
    <name type="scientific">Thyridium curvatum</name>
    <dbReference type="NCBI Taxonomy" id="1093900"/>
    <lineage>
        <taxon>Eukaryota</taxon>
        <taxon>Fungi</taxon>
        <taxon>Dikarya</taxon>
        <taxon>Ascomycota</taxon>
        <taxon>Pezizomycotina</taxon>
        <taxon>Sordariomycetes</taxon>
        <taxon>Sordariomycetidae</taxon>
        <taxon>Thyridiales</taxon>
        <taxon>Thyridiaceae</taxon>
        <taxon>Thyridium</taxon>
    </lineage>
</organism>
<dbReference type="InterPro" id="IPR002523">
    <property type="entry name" value="MgTranspt_CorA/ZnTranspt_ZntB"/>
</dbReference>
<dbReference type="SUPFAM" id="SSF144083">
    <property type="entry name" value="Magnesium transport protein CorA, transmembrane region"/>
    <property type="match status" value="1"/>
</dbReference>
<dbReference type="AlphaFoldDB" id="A0A507AIR7"/>
<dbReference type="GO" id="GO:0046873">
    <property type="term" value="F:metal ion transmembrane transporter activity"/>
    <property type="evidence" value="ECO:0007669"/>
    <property type="project" value="InterPro"/>
</dbReference>
<evidence type="ECO:0000256" key="2">
    <source>
        <dbReference type="ARBA" id="ARBA00022692"/>
    </source>
</evidence>
<comment type="subcellular location">
    <subcellularLocation>
        <location evidence="1">Membrane</location>
        <topology evidence="1">Multi-pass membrane protein</topology>
    </subcellularLocation>
</comment>
<dbReference type="STRING" id="1093900.A0A507AIR7"/>
<reference evidence="7 8" key="1">
    <citation type="submission" date="2019-06" db="EMBL/GenBank/DDBJ databases">
        <title>Draft genome sequence of the filamentous fungus Phialemoniopsis curvata isolated from diesel fuel.</title>
        <authorList>
            <person name="Varaljay V.A."/>
            <person name="Lyon W.J."/>
            <person name="Crouch A.L."/>
            <person name="Drake C.E."/>
            <person name="Hollomon J.M."/>
            <person name="Nadeau L.J."/>
            <person name="Nunn H.S."/>
            <person name="Stevenson B.S."/>
            <person name="Bojanowski C.L."/>
            <person name="Crookes-Goodson W.J."/>
        </authorList>
    </citation>
    <scope>NUCLEOTIDE SEQUENCE [LARGE SCALE GENOMIC DNA]</scope>
    <source>
        <strain evidence="7 8">D216</strain>
    </source>
</reference>
<dbReference type="InterPro" id="IPR045863">
    <property type="entry name" value="CorA_TM1_TM2"/>
</dbReference>
<keyword evidence="2 6" id="KW-0812">Transmembrane</keyword>
<gene>
    <name evidence="7" type="ORF">E0L32_011008</name>
</gene>
<evidence type="ECO:0000256" key="1">
    <source>
        <dbReference type="ARBA" id="ARBA00004141"/>
    </source>
</evidence>
<feature type="region of interest" description="Disordered" evidence="5">
    <location>
        <begin position="51"/>
        <end position="84"/>
    </location>
</feature>
<dbReference type="RefSeq" id="XP_030988824.1">
    <property type="nucleotide sequence ID" value="XM_031133690.1"/>
</dbReference>